<dbReference type="GO" id="GO:0009055">
    <property type="term" value="F:electron transfer activity"/>
    <property type="evidence" value="ECO:0007669"/>
    <property type="project" value="InterPro"/>
</dbReference>
<evidence type="ECO:0000256" key="2">
    <source>
        <dbReference type="ARBA" id="ARBA00022723"/>
    </source>
</evidence>
<dbReference type="InterPro" id="IPR032858">
    <property type="entry name" value="CcoP_N"/>
</dbReference>
<dbReference type="Gene3D" id="1.10.760.10">
    <property type="entry name" value="Cytochrome c-like domain"/>
    <property type="match status" value="1"/>
</dbReference>
<dbReference type="Gene3D" id="6.10.280.130">
    <property type="match status" value="1"/>
</dbReference>
<organism evidence="7 8">
    <name type="scientific">SAR324 cluster bacterium</name>
    <dbReference type="NCBI Taxonomy" id="2024889"/>
    <lineage>
        <taxon>Bacteria</taxon>
        <taxon>Deltaproteobacteria</taxon>
        <taxon>SAR324 cluster</taxon>
    </lineage>
</organism>
<dbReference type="Proteomes" id="UP000218113">
    <property type="component" value="Unassembled WGS sequence"/>
</dbReference>
<protein>
    <recommendedName>
        <fullName evidence="6">Cytochrome c domain-containing protein</fullName>
    </recommendedName>
</protein>
<keyword evidence="3 4" id="KW-0408">Iron</keyword>
<feature type="domain" description="Cytochrome c" evidence="6">
    <location>
        <begin position="94"/>
        <end position="176"/>
    </location>
</feature>
<dbReference type="SUPFAM" id="SSF46626">
    <property type="entry name" value="Cytochrome c"/>
    <property type="match status" value="1"/>
</dbReference>
<evidence type="ECO:0000256" key="1">
    <source>
        <dbReference type="ARBA" id="ARBA00022617"/>
    </source>
</evidence>
<comment type="caution">
    <text evidence="7">The sequence shown here is derived from an EMBL/GenBank/DDBJ whole genome shotgun (WGS) entry which is preliminary data.</text>
</comment>
<dbReference type="AlphaFoldDB" id="A0A2A4TBH5"/>
<dbReference type="PROSITE" id="PS51007">
    <property type="entry name" value="CYTC"/>
    <property type="match status" value="1"/>
</dbReference>
<dbReference type="PANTHER" id="PTHR33751">
    <property type="entry name" value="CBB3-TYPE CYTOCHROME C OXIDASE SUBUNIT FIXP"/>
    <property type="match status" value="1"/>
</dbReference>
<proteinExistence type="predicted"/>
<evidence type="ECO:0000256" key="3">
    <source>
        <dbReference type="ARBA" id="ARBA00023004"/>
    </source>
</evidence>
<evidence type="ECO:0000313" key="8">
    <source>
        <dbReference type="Proteomes" id="UP000218113"/>
    </source>
</evidence>
<keyword evidence="2 4" id="KW-0479">Metal-binding</keyword>
<reference evidence="8" key="1">
    <citation type="submission" date="2017-08" db="EMBL/GenBank/DDBJ databases">
        <title>A dynamic microbial community with high functional redundancy inhabits the cold, oxic subseafloor aquifer.</title>
        <authorList>
            <person name="Tully B.J."/>
            <person name="Wheat C.G."/>
            <person name="Glazer B.T."/>
            <person name="Huber J.A."/>
        </authorList>
    </citation>
    <scope>NUCLEOTIDE SEQUENCE [LARGE SCALE GENOMIC DNA]</scope>
</reference>
<dbReference type="InterPro" id="IPR038414">
    <property type="entry name" value="CcoP_N_sf"/>
</dbReference>
<dbReference type="EMBL" id="NVSR01000002">
    <property type="protein sequence ID" value="PCI30711.1"/>
    <property type="molecule type" value="Genomic_DNA"/>
</dbReference>
<dbReference type="InterPro" id="IPR050597">
    <property type="entry name" value="Cytochrome_c_Oxidase_Subunit"/>
</dbReference>
<evidence type="ECO:0000313" key="7">
    <source>
        <dbReference type="EMBL" id="PCI30711.1"/>
    </source>
</evidence>
<name>A0A2A4TBH5_9DELT</name>
<dbReference type="Pfam" id="PF14715">
    <property type="entry name" value="FixP_N"/>
    <property type="match status" value="1"/>
</dbReference>
<dbReference type="GO" id="GO:0020037">
    <property type="term" value="F:heme binding"/>
    <property type="evidence" value="ECO:0007669"/>
    <property type="project" value="InterPro"/>
</dbReference>
<gene>
    <name evidence="7" type="ORF">COB67_00740</name>
</gene>
<sequence length="191" mass="20838">MAKETNQVLNHNYDGIEEYDNPLPPWWKMLFYITIIWGVGYLAYYHVLEIGDLQDAEYVTEMELAEEALQAQMANESSEGSTPAVPTVVLTGDDALAAGKNIWDKPGQCTSCHGANGEGMIGPNLTDAFWLNGDGSLDSVVEIVTVGVPAKGMIPWAGTLRPEEIKYVSSYVLSLKGSNPDNARPPQGKKF</sequence>
<feature type="transmembrane region" description="Helical" evidence="5">
    <location>
        <begin position="29"/>
        <end position="48"/>
    </location>
</feature>
<evidence type="ECO:0000256" key="4">
    <source>
        <dbReference type="PROSITE-ProRule" id="PRU00433"/>
    </source>
</evidence>
<dbReference type="InterPro" id="IPR036909">
    <property type="entry name" value="Cyt_c-like_dom_sf"/>
</dbReference>
<accession>A0A2A4TBH5</accession>
<dbReference type="InterPro" id="IPR009056">
    <property type="entry name" value="Cyt_c-like_dom"/>
</dbReference>
<keyword evidence="5" id="KW-0812">Transmembrane</keyword>
<dbReference type="GO" id="GO:0046872">
    <property type="term" value="F:metal ion binding"/>
    <property type="evidence" value="ECO:0007669"/>
    <property type="project" value="UniProtKB-KW"/>
</dbReference>
<dbReference type="Pfam" id="PF13442">
    <property type="entry name" value="Cytochrome_CBB3"/>
    <property type="match status" value="1"/>
</dbReference>
<evidence type="ECO:0000259" key="6">
    <source>
        <dbReference type="PROSITE" id="PS51007"/>
    </source>
</evidence>
<keyword evidence="5" id="KW-0472">Membrane</keyword>
<keyword evidence="1 4" id="KW-0349">Heme</keyword>
<dbReference type="PANTHER" id="PTHR33751:SF1">
    <property type="entry name" value="CBB3-TYPE CYTOCHROME C OXIDASE SUBUNIT FIXP"/>
    <property type="match status" value="1"/>
</dbReference>
<keyword evidence="5" id="KW-1133">Transmembrane helix</keyword>
<evidence type="ECO:0000256" key="5">
    <source>
        <dbReference type="SAM" id="Phobius"/>
    </source>
</evidence>